<dbReference type="InterPro" id="IPR036875">
    <property type="entry name" value="Znf_CCHC_sf"/>
</dbReference>
<dbReference type="GO" id="GO:0008270">
    <property type="term" value="F:zinc ion binding"/>
    <property type="evidence" value="ECO:0007669"/>
    <property type="project" value="InterPro"/>
</dbReference>
<dbReference type="PANTHER" id="PTHR33223:SF6">
    <property type="entry name" value="CCHC-TYPE DOMAIN-CONTAINING PROTEIN"/>
    <property type="match status" value="1"/>
</dbReference>
<reference evidence="2 3" key="1">
    <citation type="journal article" date="2019" name="Sci. Rep.">
        <title>Orb-weaving spider Araneus ventricosus genome elucidates the spidroin gene catalogue.</title>
        <authorList>
            <person name="Kono N."/>
            <person name="Nakamura H."/>
            <person name="Ohtoshi R."/>
            <person name="Moran D.A.P."/>
            <person name="Shinohara A."/>
            <person name="Yoshida Y."/>
            <person name="Fujiwara M."/>
            <person name="Mori M."/>
            <person name="Tomita M."/>
            <person name="Arakawa K."/>
        </authorList>
    </citation>
    <scope>NUCLEOTIDE SEQUENCE [LARGE SCALE GENOMIC DNA]</scope>
</reference>
<organism evidence="2 3">
    <name type="scientific">Araneus ventricosus</name>
    <name type="common">Orbweaver spider</name>
    <name type="synonym">Epeira ventricosa</name>
    <dbReference type="NCBI Taxonomy" id="182803"/>
    <lineage>
        <taxon>Eukaryota</taxon>
        <taxon>Metazoa</taxon>
        <taxon>Ecdysozoa</taxon>
        <taxon>Arthropoda</taxon>
        <taxon>Chelicerata</taxon>
        <taxon>Arachnida</taxon>
        <taxon>Araneae</taxon>
        <taxon>Araneomorphae</taxon>
        <taxon>Entelegynae</taxon>
        <taxon>Araneoidea</taxon>
        <taxon>Araneidae</taxon>
        <taxon>Araneus</taxon>
    </lineage>
</organism>
<comment type="caution">
    <text evidence="2">The sequence shown here is derived from an EMBL/GenBank/DDBJ whole genome shotgun (WGS) entry which is preliminary data.</text>
</comment>
<evidence type="ECO:0000256" key="1">
    <source>
        <dbReference type="SAM" id="MobiDB-lite"/>
    </source>
</evidence>
<dbReference type="GO" id="GO:0003676">
    <property type="term" value="F:nucleic acid binding"/>
    <property type="evidence" value="ECO:0007669"/>
    <property type="project" value="InterPro"/>
</dbReference>
<accession>A0A4Y2KTX2</accession>
<proteinExistence type="predicted"/>
<evidence type="ECO:0000313" key="3">
    <source>
        <dbReference type="Proteomes" id="UP000499080"/>
    </source>
</evidence>
<dbReference type="SUPFAM" id="SSF57756">
    <property type="entry name" value="Retrovirus zinc finger-like domains"/>
    <property type="match status" value="1"/>
</dbReference>
<feature type="compositionally biased region" description="Polar residues" evidence="1">
    <location>
        <begin position="349"/>
        <end position="358"/>
    </location>
</feature>
<evidence type="ECO:0008006" key="4">
    <source>
        <dbReference type="Google" id="ProtNLM"/>
    </source>
</evidence>
<dbReference type="Proteomes" id="UP000499080">
    <property type="component" value="Unassembled WGS sequence"/>
</dbReference>
<protein>
    <recommendedName>
        <fullName evidence="4">CCHC-type domain-containing protein</fullName>
    </recommendedName>
</protein>
<dbReference type="EMBL" id="BGPR01005019">
    <property type="protein sequence ID" value="GBN05974.1"/>
    <property type="molecule type" value="Genomic_DNA"/>
</dbReference>
<sequence length="423" mass="48195">MAPPESNDIENEVVNDLALGKNQGDGSTPQQQINALPKMNVLSNASMMQMVPNLSGKNVIDFFRTLEYTGKLSGWNDEQLFIITNIKLEGNARKYFESSLQSPDINYKKLKECMLSHFTDSQSFSTDFAKFSSAKQYDMESVKDYSVRMEGLAHKSFVAHCANSEEKISDSFKEKLLLSQFISGLRQKIKAPVMIENPSTFSEAVEFATRVEKSQELLTPNVNVVEGYAQNNDFEKMLKTTTETYAKSLELVTQQLQALTSRLDILQNGTEQQRNFRPQVIICSYCSRPGHIAPNCYQKSRDRQGQINQNMRSDFNLRRQNQYHYGRQNQPIRQNQASGRRVNNGSQTIQNVRQNNNPNDRRVDTQQNEDEEIKEYGEEAVWDDFVKVTSDILGKPLPSTELKRCDLACLALIMMGSAVKICR</sequence>
<gene>
    <name evidence="2" type="ORF">AVEN_262746_1</name>
</gene>
<keyword evidence="3" id="KW-1185">Reference proteome</keyword>
<name>A0A4Y2KTX2_ARAVE</name>
<feature type="region of interest" description="Disordered" evidence="1">
    <location>
        <begin position="349"/>
        <end position="370"/>
    </location>
</feature>
<evidence type="ECO:0000313" key="2">
    <source>
        <dbReference type="EMBL" id="GBN05974.1"/>
    </source>
</evidence>
<dbReference type="AlphaFoldDB" id="A0A4Y2KTX2"/>
<dbReference type="PANTHER" id="PTHR33223">
    <property type="entry name" value="CCHC-TYPE DOMAIN-CONTAINING PROTEIN"/>
    <property type="match status" value="1"/>
</dbReference>
<dbReference type="OrthoDB" id="6513398at2759"/>